<evidence type="ECO:0000313" key="5">
    <source>
        <dbReference type="Proteomes" id="UP000036313"/>
    </source>
</evidence>
<keyword evidence="1 3" id="KW-0560">Oxidoreductase</keyword>
<dbReference type="EMBL" id="JYNU01000057">
    <property type="protein sequence ID" value="KMO69466.1"/>
    <property type="molecule type" value="Genomic_DNA"/>
</dbReference>
<feature type="domain" description="FAD dependent oxidoreductase" evidence="2">
    <location>
        <begin position="6"/>
        <end position="363"/>
    </location>
</feature>
<gene>
    <name evidence="3" type="primary">mlr_4</name>
    <name evidence="4" type="ORF">EUA04_03055</name>
    <name evidence="3" type="ORF">MOBUDSM44075_04892</name>
</gene>
<evidence type="ECO:0000313" key="3">
    <source>
        <dbReference type="EMBL" id="KMO69466.1"/>
    </source>
</evidence>
<accession>A0A0J6Y911</accession>
<dbReference type="Gene3D" id="3.30.9.10">
    <property type="entry name" value="D-Amino Acid Oxidase, subunit A, domain 2"/>
    <property type="match status" value="1"/>
</dbReference>
<dbReference type="PANTHER" id="PTHR13847:SF287">
    <property type="entry name" value="FAD-DEPENDENT OXIDOREDUCTASE DOMAIN-CONTAINING PROTEIN 1"/>
    <property type="match status" value="1"/>
</dbReference>
<dbReference type="PANTHER" id="PTHR13847">
    <property type="entry name" value="SARCOSINE DEHYDROGENASE-RELATED"/>
    <property type="match status" value="1"/>
</dbReference>
<evidence type="ECO:0000256" key="1">
    <source>
        <dbReference type="ARBA" id="ARBA00023002"/>
    </source>
</evidence>
<proteinExistence type="predicted"/>
<dbReference type="Pfam" id="PF01266">
    <property type="entry name" value="DAO"/>
    <property type="match status" value="1"/>
</dbReference>
<dbReference type="InterPro" id="IPR006076">
    <property type="entry name" value="FAD-dep_OxRdtase"/>
</dbReference>
<reference evidence="4 6" key="2">
    <citation type="submission" date="2019-01" db="EMBL/GenBank/DDBJ databases">
        <title>High-quality-draft genome sequences of five non-tuberculosis mycobacteriaceae isolated from a nosocomial environment.</title>
        <authorList>
            <person name="Tiago I."/>
            <person name="Alarico S."/>
            <person name="Pereira S.G."/>
            <person name="Coelho C."/>
            <person name="Maranha A."/>
            <person name="Empadinhas N."/>
        </authorList>
    </citation>
    <scope>NUCLEOTIDE SEQUENCE [LARGE SCALE GENOMIC DNA]</scope>
    <source>
        <strain evidence="4 6">22DIII</strain>
    </source>
</reference>
<reference evidence="3 5" key="1">
    <citation type="journal article" date="2015" name="Genome Biol. Evol.">
        <title>Characterization of Three Mycobacterium spp. with Potential Use in Bioremediation by Genome Sequencing and Comparative Genomics.</title>
        <authorList>
            <person name="Das S."/>
            <person name="Pettersson B.M."/>
            <person name="Behra P.R."/>
            <person name="Ramesh M."/>
            <person name="Dasgupta S."/>
            <person name="Bhattacharya A."/>
            <person name="Kirsebom L.A."/>
        </authorList>
    </citation>
    <scope>NUCLEOTIDE SEQUENCE [LARGE SCALE GENOMIC DNA]</scope>
    <source>
        <strain evidence="3 5">DSM 44075</strain>
    </source>
</reference>
<dbReference type="RefSeq" id="WP_131722058.1">
    <property type="nucleotide sequence ID" value="NZ_CALTXN010000002.1"/>
</dbReference>
<dbReference type="PATRIC" id="fig|1807.14.peg.4929"/>
<evidence type="ECO:0000313" key="6">
    <source>
        <dbReference type="Proteomes" id="UP000294952"/>
    </source>
</evidence>
<sequence length="391" mass="41802">MSTRPRIAVIGGGAAGLSTAMQTAELGFTDITVFEAFHPAEGSSGLSAGIFNRQTNKPDELEMRAYSVRALERLVEEDGFHLDRVGYVRIAKTEQQLQAYADAQELQRELGVGSQLLNRQQLAALVPGMYVDDLLGGLFGPDDGHLDGHMLCGVLRDRALARGVTLRNRTPVTAADDDGSQIRLLGEDGDLGTFDLVVNAAGPNGAATAELLGVTQHVVNERHQICVLESRSERNIPAVQTYVPGSGQEAIWVRPEGPGRFLTGLHTQEIRTADGSGGEHPFDFRKSVEDAYIEAVAEAFDFRMPGWDDVGITGGWSGLYPVSPDGRFQVGPYRDKPNVLAVGALGGVGLTNALAVGRIAAEWIVDGEPTVFSFAKELVPDRASLSSVAHA</sequence>
<dbReference type="EMBL" id="SDLP01000001">
    <property type="protein sequence ID" value="TDL11973.1"/>
    <property type="molecule type" value="Genomic_DNA"/>
</dbReference>
<evidence type="ECO:0000259" key="2">
    <source>
        <dbReference type="Pfam" id="PF01266"/>
    </source>
</evidence>
<dbReference type="EC" id="1.5.3.19" evidence="3"/>
<dbReference type="InterPro" id="IPR036188">
    <property type="entry name" value="FAD/NAD-bd_sf"/>
</dbReference>
<dbReference type="Proteomes" id="UP000036313">
    <property type="component" value="Unassembled WGS sequence"/>
</dbReference>
<dbReference type="SUPFAM" id="SSF51905">
    <property type="entry name" value="FAD/NAD(P)-binding domain"/>
    <property type="match status" value="1"/>
</dbReference>
<protein>
    <submittedName>
        <fullName evidence="3">4-methylaminobutanoate oxidase (Formaldehyde-forming)</fullName>
        <ecNumber evidence="3">1.5.3.19</ecNumber>
    </submittedName>
    <submittedName>
        <fullName evidence="4">FAD-binding oxidoreductase</fullName>
    </submittedName>
</protein>
<comment type="caution">
    <text evidence="3">The sequence shown here is derived from an EMBL/GenBank/DDBJ whole genome shotgun (WGS) entry which is preliminary data.</text>
</comment>
<evidence type="ECO:0000313" key="4">
    <source>
        <dbReference type="EMBL" id="TDL11973.1"/>
    </source>
</evidence>
<name>A0A0J6Y911_9MYCO</name>
<dbReference type="Proteomes" id="UP000294952">
    <property type="component" value="Unassembled WGS sequence"/>
</dbReference>
<dbReference type="AlphaFoldDB" id="A0A0J6Y911"/>
<dbReference type="GO" id="GO:0102317">
    <property type="term" value="F:4-methylaminobutyrate oxidase (demethylating) activity"/>
    <property type="evidence" value="ECO:0007669"/>
    <property type="project" value="UniProtKB-EC"/>
</dbReference>
<organism evidence="3 5">
    <name type="scientific">Mycolicibacterium obuense</name>
    <dbReference type="NCBI Taxonomy" id="1807"/>
    <lineage>
        <taxon>Bacteria</taxon>
        <taxon>Bacillati</taxon>
        <taxon>Actinomycetota</taxon>
        <taxon>Actinomycetes</taxon>
        <taxon>Mycobacteriales</taxon>
        <taxon>Mycobacteriaceae</taxon>
        <taxon>Mycolicibacterium</taxon>
    </lineage>
</organism>
<dbReference type="GO" id="GO:0005737">
    <property type="term" value="C:cytoplasm"/>
    <property type="evidence" value="ECO:0007669"/>
    <property type="project" value="TreeGrafter"/>
</dbReference>
<dbReference type="Gene3D" id="3.50.50.60">
    <property type="entry name" value="FAD/NAD(P)-binding domain"/>
    <property type="match status" value="1"/>
</dbReference>